<protein>
    <submittedName>
        <fullName evidence="4">PlsC domain-containing protein</fullName>
    </submittedName>
</protein>
<dbReference type="PANTHER" id="PTHR10983">
    <property type="entry name" value="1-ACYLGLYCEROL-3-PHOSPHATE ACYLTRANSFERASE-RELATED"/>
    <property type="match status" value="1"/>
</dbReference>
<proteinExistence type="predicted"/>
<dbReference type="EMBL" id="UYRT01027640">
    <property type="protein sequence ID" value="VDK66583.1"/>
    <property type="molecule type" value="Genomic_DNA"/>
</dbReference>
<evidence type="ECO:0000313" key="3">
    <source>
        <dbReference type="Proteomes" id="UP000271098"/>
    </source>
</evidence>
<dbReference type="AlphaFoldDB" id="A0A183DJR0"/>
<dbReference type="PANTHER" id="PTHR10983:SF14">
    <property type="entry name" value="1-ACYL-SN-GLYCEROL-3-PHOSPHATE ACYLTRANSFERASE ACL-12-RELATED"/>
    <property type="match status" value="1"/>
</dbReference>
<evidence type="ECO:0000259" key="1">
    <source>
        <dbReference type="Pfam" id="PF01553"/>
    </source>
</evidence>
<dbReference type="GO" id="GO:0005783">
    <property type="term" value="C:endoplasmic reticulum"/>
    <property type="evidence" value="ECO:0007669"/>
    <property type="project" value="TreeGrafter"/>
</dbReference>
<dbReference type="SUPFAM" id="SSF69593">
    <property type="entry name" value="Glycerol-3-phosphate (1)-acyltransferase"/>
    <property type="match status" value="1"/>
</dbReference>
<name>A0A183DJR0_9BILA</name>
<feature type="domain" description="Phospholipid/glycerol acyltransferase" evidence="1">
    <location>
        <begin position="28"/>
        <end position="121"/>
    </location>
</feature>
<dbReference type="GO" id="GO:0036149">
    <property type="term" value="P:phosphatidylinositol acyl-chain remodeling"/>
    <property type="evidence" value="ECO:0007669"/>
    <property type="project" value="TreeGrafter"/>
</dbReference>
<accession>A0A183DJR0</accession>
<keyword evidence="3" id="KW-1185">Reference proteome</keyword>
<dbReference type="Pfam" id="PF01553">
    <property type="entry name" value="Acyltransferase"/>
    <property type="match status" value="1"/>
</dbReference>
<gene>
    <name evidence="2" type="ORF">GPUH_LOCUS8950</name>
</gene>
<dbReference type="InterPro" id="IPR002123">
    <property type="entry name" value="Plipid/glycerol_acylTrfase"/>
</dbReference>
<evidence type="ECO:0000313" key="2">
    <source>
        <dbReference type="EMBL" id="VDK66583.1"/>
    </source>
</evidence>
<dbReference type="GO" id="GO:0016746">
    <property type="term" value="F:acyltransferase activity"/>
    <property type="evidence" value="ECO:0007669"/>
    <property type="project" value="InterPro"/>
</dbReference>
<dbReference type="WBParaSite" id="GPUH_0000896101-mRNA-1">
    <property type="protein sequence ID" value="GPUH_0000896101-mRNA-1"/>
    <property type="gene ID" value="GPUH_0000896101"/>
</dbReference>
<evidence type="ECO:0000313" key="4">
    <source>
        <dbReference type="WBParaSite" id="GPUH_0000896101-mRNA-1"/>
    </source>
</evidence>
<sequence>MHFEGCVLVLSSCIVDDGTHVNIFQLSEKRVLFLANHLGLADHFVIMSALRNKGSIVEKYMWVIYNIWKMTPLGVMWIIHGNYFVSGGASKRKQVLEEFKSHLRRNYWKNDHRWIIMYPEGG</sequence>
<dbReference type="OrthoDB" id="5920068at2759"/>
<reference evidence="4" key="1">
    <citation type="submission" date="2016-06" db="UniProtKB">
        <authorList>
            <consortium name="WormBaseParasite"/>
        </authorList>
    </citation>
    <scope>IDENTIFICATION</scope>
</reference>
<dbReference type="Proteomes" id="UP000271098">
    <property type="component" value="Unassembled WGS sequence"/>
</dbReference>
<organism evidence="4">
    <name type="scientific">Gongylonema pulchrum</name>
    <dbReference type="NCBI Taxonomy" id="637853"/>
    <lineage>
        <taxon>Eukaryota</taxon>
        <taxon>Metazoa</taxon>
        <taxon>Ecdysozoa</taxon>
        <taxon>Nematoda</taxon>
        <taxon>Chromadorea</taxon>
        <taxon>Rhabditida</taxon>
        <taxon>Spirurina</taxon>
        <taxon>Spiruromorpha</taxon>
        <taxon>Spiruroidea</taxon>
        <taxon>Gongylonematidae</taxon>
        <taxon>Gongylonema</taxon>
    </lineage>
</organism>
<reference evidence="2 3" key="2">
    <citation type="submission" date="2018-11" db="EMBL/GenBank/DDBJ databases">
        <authorList>
            <consortium name="Pathogen Informatics"/>
        </authorList>
    </citation>
    <scope>NUCLEOTIDE SEQUENCE [LARGE SCALE GENOMIC DNA]</scope>
</reference>